<protein>
    <submittedName>
        <fullName evidence="3">ABC transporter substrate-binding protein</fullName>
    </submittedName>
</protein>
<evidence type="ECO:0000256" key="2">
    <source>
        <dbReference type="ARBA" id="ARBA00008520"/>
    </source>
</evidence>
<dbReference type="InterPro" id="IPR006059">
    <property type="entry name" value="SBP"/>
</dbReference>
<reference evidence="3" key="2">
    <citation type="submission" date="2020-09" db="EMBL/GenBank/DDBJ databases">
        <authorList>
            <person name="Sun Q."/>
            <person name="Kim S."/>
        </authorList>
    </citation>
    <scope>NUCLEOTIDE SEQUENCE</scope>
    <source>
        <strain evidence="3">KCTC 32296</strain>
    </source>
</reference>
<evidence type="ECO:0000256" key="1">
    <source>
        <dbReference type="ARBA" id="ARBA00004418"/>
    </source>
</evidence>
<comment type="similarity">
    <text evidence="2">Belongs to the bacterial solute-binding protein 1 family.</text>
</comment>
<dbReference type="PANTHER" id="PTHR43649">
    <property type="entry name" value="ARABINOSE-BINDING PROTEIN-RELATED"/>
    <property type="match status" value="1"/>
</dbReference>
<dbReference type="EMBL" id="BMZB01000003">
    <property type="protein sequence ID" value="GGZ38511.1"/>
    <property type="molecule type" value="Genomic_DNA"/>
</dbReference>
<comment type="caution">
    <text evidence="3">The sequence shown here is derived from an EMBL/GenBank/DDBJ whole genome shotgun (WGS) entry which is preliminary data.</text>
</comment>
<sequence>MKTLVSLLIMALAISACSPKDERTHVTVQRIFGECRANVPRDQAPLRNPDGECEILTGLIDQFERENPDIDLTVNIVAWPGYDQLSAQYAAGNPPDVVSIHMSSMPDYQSRGLIVPLTAELAQVGVTAKAFTPAARQGVTIKNELYGLPFDNWTPLWHINTGLFAKAGLMRDGEPILPRTPEDLLAQARQFKAATGKPYFVQSMINERAAYTRNLYTYLMNQKAAFFEDPKHIRLNTPEARRIVALFKQIYDESLTTKDQDYSSATQGFMNGQGGVYLVGTWMIGAYEAEANTPGQPLYKSYTVKPYPMLFGPEQAAYVDGHAWVVSNRERTPTQNEAVRRFLKFLYDHNYDWSRTGHLPTVQAVAQSPQYLSLPHRRDIVALSEIGRTLPSEVQRQFAIQDIIGDELFSAIAGHKPIEQALTDAETRTNDLLFHLL</sequence>
<reference evidence="3" key="1">
    <citation type="journal article" date="2014" name="Int. J. Syst. Evol. Microbiol.">
        <title>Complete genome sequence of Corynebacterium casei LMG S-19264T (=DSM 44701T), isolated from a smear-ripened cheese.</title>
        <authorList>
            <consortium name="US DOE Joint Genome Institute (JGI-PGF)"/>
            <person name="Walter F."/>
            <person name="Albersmeier A."/>
            <person name="Kalinowski J."/>
            <person name="Ruckert C."/>
        </authorList>
    </citation>
    <scope>NUCLEOTIDE SEQUENCE</scope>
    <source>
        <strain evidence="3">KCTC 32296</strain>
    </source>
</reference>
<dbReference type="Proteomes" id="UP000662572">
    <property type="component" value="Unassembled WGS sequence"/>
</dbReference>
<dbReference type="Gene3D" id="3.40.190.10">
    <property type="entry name" value="Periplasmic binding protein-like II"/>
    <property type="match status" value="1"/>
</dbReference>
<name>A0A918UWM9_9CAUL</name>
<dbReference type="SUPFAM" id="SSF53850">
    <property type="entry name" value="Periplasmic binding protein-like II"/>
    <property type="match status" value="1"/>
</dbReference>
<evidence type="ECO:0000313" key="4">
    <source>
        <dbReference type="Proteomes" id="UP000662572"/>
    </source>
</evidence>
<dbReference type="InterPro" id="IPR050490">
    <property type="entry name" value="Bact_solute-bd_prot1"/>
</dbReference>
<comment type="subcellular location">
    <subcellularLocation>
        <location evidence="1">Periplasm</location>
    </subcellularLocation>
</comment>
<gene>
    <name evidence="3" type="ORF">GCM10011273_26390</name>
</gene>
<keyword evidence="4" id="KW-1185">Reference proteome</keyword>
<dbReference type="AlphaFoldDB" id="A0A918UWM9"/>
<dbReference type="GO" id="GO:0042597">
    <property type="term" value="C:periplasmic space"/>
    <property type="evidence" value="ECO:0007669"/>
    <property type="project" value="UniProtKB-SubCell"/>
</dbReference>
<evidence type="ECO:0000313" key="3">
    <source>
        <dbReference type="EMBL" id="GGZ38511.1"/>
    </source>
</evidence>
<organism evidence="3 4">
    <name type="scientific">Asticcacaulis endophyticus</name>
    <dbReference type="NCBI Taxonomy" id="1395890"/>
    <lineage>
        <taxon>Bacteria</taxon>
        <taxon>Pseudomonadati</taxon>
        <taxon>Pseudomonadota</taxon>
        <taxon>Alphaproteobacteria</taxon>
        <taxon>Caulobacterales</taxon>
        <taxon>Caulobacteraceae</taxon>
        <taxon>Asticcacaulis</taxon>
    </lineage>
</organism>
<accession>A0A918UWM9</accession>
<proteinExistence type="inferred from homology"/>
<dbReference type="PROSITE" id="PS51257">
    <property type="entry name" value="PROKAR_LIPOPROTEIN"/>
    <property type="match status" value="1"/>
</dbReference>
<dbReference type="PANTHER" id="PTHR43649:SF12">
    <property type="entry name" value="DIACETYLCHITOBIOSE BINDING PROTEIN DASA"/>
    <property type="match status" value="1"/>
</dbReference>
<dbReference type="Pfam" id="PF01547">
    <property type="entry name" value="SBP_bac_1"/>
    <property type="match status" value="1"/>
</dbReference>